<dbReference type="AlphaFoldDB" id="A0ABC8RRP9"/>
<sequence length="170" mass="19084">MDLIWVPMFRLQTLLDTITAAILEKKANGLSTSQCLDSSNFLGTSAHMPLNVILGQHSGFEDPKFEIIKEVGDNGENTTIFVLLSKEKIPLVHNLFLRDTLDVINPNSKNRTIPKKYSSILSIPFPKDIQISSTKIFHASLKRDSQKSSCLNTTNLQIDFSIEHHDEKSC</sequence>
<gene>
    <name evidence="1" type="ORF">ILEXP_LOCUS13157</name>
</gene>
<reference evidence="1 2" key="1">
    <citation type="submission" date="2024-02" db="EMBL/GenBank/DDBJ databases">
        <authorList>
            <person name="Vignale AGUSTIN F."/>
            <person name="Sosa J E."/>
            <person name="Modenutti C."/>
        </authorList>
    </citation>
    <scope>NUCLEOTIDE SEQUENCE [LARGE SCALE GENOMIC DNA]</scope>
</reference>
<name>A0ABC8RRP9_9AQUA</name>
<protein>
    <submittedName>
        <fullName evidence="1">Uncharacterized protein</fullName>
    </submittedName>
</protein>
<dbReference type="EMBL" id="CAUOFW020001480">
    <property type="protein sequence ID" value="CAK9145348.1"/>
    <property type="molecule type" value="Genomic_DNA"/>
</dbReference>
<comment type="caution">
    <text evidence="1">The sequence shown here is derived from an EMBL/GenBank/DDBJ whole genome shotgun (WGS) entry which is preliminary data.</text>
</comment>
<accession>A0ABC8RRP9</accession>
<organism evidence="1 2">
    <name type="scientific">Ilex paraguariensis</name>
    <name type="common">yerba mate</name>
    <dbReference type="NCBI Taxonomy" id="185542"/>
    <lineage>
        <taxon>Eukaryota</taxon>
        <taxon>Viridiplantae</taxon>
        <taxon>Streptophyta</taxon>
        <taxon>Embryophyta</taxon>
        <taxon>Tracheophyta</taxon>
        <taxon>Spermatophyta</taxon>
        <taxon>Magnoliopsida</taxon>
        <taxon>eudicotyledons</taxon>
        <taxon>Gunneridae</taxon>
        <taxon>Pentapetalae</taxon>
        <taxon>asterids</taxon>
        <taxon>campanulids</taxon>
        <taxon>Aquifoliales</taxon>
        <taxon>Aquifoliaceae</taxon>
        <taxon>Ilex</taxon>
    </lineage>
</organism>
<proteinExistence type="predicted"/>
<evidence type="ECO:0000313" key="2">
    <source>
        <dbReference type="Proteomes" id="UP001642360"/>
    </source>
</evidence>
<dbReference type="Proteomes" id="UP001642360">
    <property type="component" value="Unassembled WGS sequence"/>
</dbReference>
<evidence type="ECO:0000313" key="1">
    <source>
        <dbReference type="EMBL" id="CAK9145348.1"/>
    </source>
</evidence>
<keyword evidence="2" id="KW-1185">Reference proteome</keyword>